<dbReference type="EMBL" id="CP073078">
    <property type="protein sequence ID" value="QUD88090.1"/>
    <property type="molecule type" value="Genomic_DNA"/>
</dbReference>
<protein>
    <submittedName>
        <fullName evidence="1">Uncharacterized protein</fullName>
    </submittedName>
</protein>
<dbReference type="AlphaFoldDB" id="A0A975FZF0"/>
<keyword evidence="2" id="KW-1185">Reference proteome</keyword>
<sequence>MSSGFLVQSAASLVAVMMLIGLAAWAKIGRPCPPLDESRARSLMAEEFPDDRPASIWISADGRGAIGRAGDKALVLFRVGDAYVARTAPWSGLGAALRQGDGVRLKFGEIGAPAARFKLEASAAWPPALGEAA</sequence>
<gene>
    <name evidence="1" type="ORF">KCG34_24170</name>
</gene>
<accession>A0A975FZF0</accession>
<dbReference type="Proteomes" id="UP000676409">
    <property type="component" value="Chromosome"/>
</dbReference>
<reference evidence="1" key="1">
    <citation type="submission" date="2021-04" db="EMBL/GenBank/DDBJ databases">
        <title>The complete genome sequence of Caulobacter sp. S6.</title>
        <authorList>
            <person name="Tang Y."/>
            <person name="Ouyang W."/>
            <person name="Liu Q."/>
            <person name="Huang B."/>
            <person name="Guo Z."/>
            <person name="Lei P."/>
        </authorList>
    </citation>
    <scope>NUCLEOTIDE SEQUENCE</scope>
    <source>
        <strain evidence="1">S6</strain>
    </source>
</reference>
<proteinExistence type="predicted"/>
<name>A0A975FZF0_9CAUL</name>
<evidence type="ECO:0000313" key="1">
    <source>
        <dbReference type="EMBL" id="QUD88090.1"/>
    </source>
</evidence>
<dbReference type="KEGG" id="caul:KCG34_24170"/>
<evidence type="ECO:0000313" key="2">
    <source>
        <dbReference type="Proteomes" id="UP000676409"/>
    </source>
</evidence>
<dbReference type="RefSeq" id="WP_211938141.1">
    <property type="nucleotide sequence ID" value="NZ_CP073078.1"/>
</dbReference>
<organism evidence="1 2">
    <name type="scientific">Phenylobacterium montanum</name>
    <dbReference type="NCBI Taxonomy" id="2823693"/>
    <lineage>
        <taxon>Bacteria</taxon>
        <taxon>Pseudomonadati</taxon>
        <taxon>Pseudomonadota</taxon>
        <taxon>Alphaproteobacteria</taxon>
        <taxon>Caulobacterales</taxon>
        <taxon>Caulobacteraceae</taxon>
        <taxon>Phenylobacterium</taxon>
    </lineage>
</organism>